<sequence>MDDVKPTDTVITRLRHWSITSPDKPAFIYATPGGTRLEFTRAQLYSLSCRAATWLCGKGVGRGDVVLCILPSSPEELFLVMGAVLLGATTVTYSIVFADGRDVINLMNLSDVTTIAVDARDENSISILKKHVPDLAEGKVACDAVPSLSNVVFCNKDAWNSRPSFLDDVATQIEAAPVDCQPDDVVVLWPTSGSTGFCKVVPRTHRDVLLIGQQSVEAFGARPGETVHNPAGFGWISGYPTQYLAVGITRVVLISSGSPTQDRSKLLWDFLCQEQPTAGFFKPSDIEALMSGGGPACRQGAWRARVMGTGSRPIKRKDLAGVLGVLTSEIRVVYGSTEAGFNLYKSYTDVSQVEDFNCGQTFLGQEVKVVDSDLQEVPVNTKGHVIVRNGAIFSAYLKQPEQTREMKAEGGWYRTGDGAYRNQNGDVFVVGRESDVIMINGQILYPQQLEQELSGFDGVTDVAIVGIPDEEVFNRPCICVVRDKQATGAEPVSSEDILRQCGAAFNQSLLGSSKEWASAPPKYCLFFDAFPFSRNGKLQRKLLRQKVLERLGIAE</sequence>
<gene>
    <name evidence="2" type="ORF">BaRGS_00035886</name>
</gene>
<reference evidence="2 3" key="1">
    <citation type="journal article" date="2023" name="Sci. Data">
        <title>Genome assembly of the Korean intertidal mud-creeper Batillaria attramentaria.</title>
        <authorList>
            <person name="Patra A.K."/>
            <person name="Ho P.T."/>
            <person name="Jun S."/>
            <person name="Lee S.J."/>
            <person name="Kim Y."/>
            <person name="Won Y.J."/>
        </authorList>
    </citation>
    <scope>NUCLEOTIDE SEQUENCE [LARGE SCALE GENOMIC DNA]</scope>
    <source>
        <strain evidence="2">Wonlab-2016</strain>
    </source>
</reference>
<dbReference type="PANTHER" id="PTHR42814:SF3">
    <property type="entry name" value="BETA-N-ACETYLHEXOSAMINIDASE"/>
    <property type="match status" value="1"/>
</dbReference>
<dbReference type="Proteomes" id="UP001519460">
    <property type="component" value="Unassembled WGS sequence"/>
</dbReference>
<evidence type="ECO:0000313" key="3">
    <source>
        <dbReference type="Proteomes" id="UP001519460"/>
    </source>
</evidence>
<dbReference type="Pfam" id="PF00501">
    <property type="entry name" value="AMP-binding"/>
    <property type="match status" value="1"/>
</dbReference>
<name>A0ABD0JD54_9CAEN</name>
<dbReference type="AlphaFoldDB" id="A0ABD0JD54"/>
<accession>A0ABD0JD54</accession>
<evidence type="ECO:0000259" key="1">
    <source>
        <dbReference type="Pfam" id="PF00501"/>
    </source>
</evidence>
<dbReference type="EMBL" id="JACVVK020000492">
    <property type="protein sequence ID" value="KAK7471450.1"/>
    <property type="molecule type" value="Genomic_DNA"/>
</dbReference>
<dbReference type="InterPro" id="IPR042099">
    <property type="entry name" value="ANL_N_sf"/>
</dbReference>
<comment type="caution">
    <text evidence="2">The sequence shown here is derived from an EMBL/GenBank/DDBJ whole genome shotgun (WGS) entry which is preliminary data.</text>
</comment>
<dbReference type="Gene3D" id="3.30.300.30">
    <property type="match status" value="1"/>
</dbReference>
<dbReference type="SUPFAM" id="SSF56801">
    <property type="entry name" value="Acetyl-CoA synthetase-like"/>
    <property type="match status" value="1"/>
</dbReference>
<dbReference type="InterPro" id="IPR045851">
    <property type="entry name" value="AMP-bd_C_sf"/>
</dbReference>
<feature type="domain" description="AMP-dependent synthetase/ligase" evidence="1">
    <location>
        <begin position="18"/>
        <end position="397"/>
    </location>
</feature>
<protein>
    <recommendedName>
        <fullName evidence="1">AMP-dependent synthetase/ligase domain-containing protein</fullName>
    </recommendedName>
</protein>
<dbReference type="PANTHER" id="PTHR42814">
    <property type="entry name" value="AMP-BINDING DOMAIN-CONTAINING PROTEIN"/>
    <property type="match status" value="1"/>
</dbReference>
<proteinExistence type="predicted"/>
<dbReference type="CDD" id="cd04433">
    <property type="entry name" value="AFD_class_I"/>
    <property type="match status" value="1"/>
</dbReference>
<organism evidence="2 3">
    <name type="scientific">Batillaria attramentaria</name>
    <dbReference type="NCBI Taxonomy" id="370345"/>
    <lineage>
        <taxon>Eukaryota</taxon>
        <taxon>Metazoa</taxon>
        <taxon>Spiralia</taxon>
        <taxon>Lophotrochozoa</taxon>
        <taxon>Mollusca</taxon>
        <taxon>Gastropoda</taxon>
        <taxon>Caenogastropoda</taxon>
        <taxon>Sorbeoconcha</taxon>
        <taxon>Cerithioidea</taxon>
        <taxon>Batillariidae</taxon>
        <taxon>Batillaria</taxon>
    </lineage>
</organism>
<dbReference type="InterPro" id="IPR000873">
    <property type="entry name" value="AMP-dep_synth/lig_dom"/>
</dbReference>
<dbReference type="Gene3D" id="3.40.50.12780">
    <property type="entry name" value="N-terminal domain of ligase-like"/>
    <property type="match status" value="1"/>
</dbReference>
<evidence type="ECO:0000313" key="2">
    <source>
        <dbReference type="EMBL" id="KAK7471450.1"/>
    </source>
</evidence>
<keyword evidence="3" id="KW-1185">Reference proteome</keyword>